<keyword evidence="2" id="KW-1185">Reference proteome</keyword>
<sequence>MSKRPARIIVVAHCGSQGHRGQESMVLIAVFIVELNDKVAKFIHQCLLCKHFKGNQLTPRPYGHLKRLTGLQRSASKLKRNGIIYFTCLIAGGAGHRLQFHHANARKDQTGVKLPTPELPTPEL</sequence>
<protein>
    <recommendedName>
        <fullName evidence="3">Integrase zinc-binding domain-containing protein</fullName>
    </recommendedName>
</protein>
<accession>A0A2P4WZZ9</accession>
<evidence type="ECO:0008006" key="3">
    <source>
        <dbReference type="Google" id="ProtNLM"/>
    </source>
</evidence>
<proteinExistence type="predicted"/>
<gene>
    <name evidence="1" type="ORF">PHPALM_36425</name>
</gene>
<dbReference type="OrthoDB" id="167344at2759"/>
<reference evidence="1 2" key="1">
    <citation type="journal article" date="2017" name="Genome Biol. Evol.">
        <title>Phytophthora megakarya and P. palmivora, closely related causal agents of cacao black pod rot, underwent increases in genome sizes and gene numbers by different mechanisms.</title>
        <authorList>
            <person name="Ali S.S."/>
            <person name="Shao J."/>
            <person name="Lary D.J."/>
            <person name="Kronmiller B."/>
            <person name="Shen D."/>
            <person name="Strem M.D."/>
            <person name="Amoako-Attah I."/>
            <person name="Akrofi A.Y."/>
            <person name="Begoude B.A."/>
            <person name="Ten Hoopen G.M."/>
            <person name="Coulibaly K."/>
            <person name="Kebe B.I."/>
            <person name="Melnick R.L."/>
            <person name="Guiltinan M.J."/>
            <person name="Tyler B.M."/>
            <person name="Meinhardt L.W."/>
            <person name="Bailey B.A."/>
        </authorList>
    </citation>
    <scope>NUCLEOTIDE SEQUENCE [LARGE SCALE GENOMIC DNA]</scope>
    <source>
        <strain evidence="2">sbr112.9</strain>
    </source>
</reference>
<dbReference type="EMBL" id="NCKW01020137">
    <property type="protein sequence ID" value="POM58871.1"/>
    <property type="molecule type" value="Genomic_DNA"/>
</dbReference>
<dbReference type="AlphaFoldDB" id="A0A2P4WZZ9"/>
<name>A0A2P4WZZ9_9STRA</name>
<dbReference type="Proteomes" id="UP000237271">
    <property type="component" value="Unassembled WGS sequence"/>
</dbReference>
<evidence type="ECO:0000313" key="1">
    <source>
        <dbReference type="EMBL" id="POM58871.1"/>
    </source>
</evidence>
<evidence type="ECO:0000313" key="2">
    <source>
        <dbReference type="Proteomes" id="UP000237271"/>
    </source>
</evidence>
<organism evidence="1 2">
    <name type="scientific">Phytophthora palmivora</name>
    <dbReference type="NCBI Taxonomy" id="4796"/>
    <lineage>
        <taxon>Eukaryota</taxon>
        <taxon>Sar</taxon>
        <taxon>Stramenopiles</taxon>
        <taxon>Oomycota</taxon>
        <taxon>Peronosporomycetes</taxon>
        <taxon>Peronosporales</taxon>
        <taxon>Peronosporaceae</taxon>
        <taxon>Phytophthora</taxon>
    </lineage>
</organism>
<comment type="caution">
    <text evidence="1">The sequence shown here is derived from an EMBL/GenBank/DDBJ whole genome shotgun (WGS) entry which is preliminary data.</text>
</comment>